<keyword evidence="6" id="KW-0808">Transferase</keyword>
<evidence type="ECO:0000313" key="6">
    <source>
        <dbReference type="EMBL" id="SHK48312.1"/>
    </source>
</evidence>
<dbReference type="Pfam" id="PF00027">
    <property type="entry name" value="cNMP_binding"/>
    <property type="match status" value="1"/>
</dbReference>
<feature type="domain" description="Cyclic nucleotide-binding" evidence="4">
    <location>
        <begin position="31"/>
        <end position="135"/>
    </location>
</feature>
<dbReference type="AlphaFoldDB" id="A0A1M6SUA3"/>
<dbReference type="InterPro" id="IPR012318">
    <property type="entry name" value="HTH_CRP"/>
</dbReference>
<dbReference type="InterPro" id="IPR014710">
    <property type="entry name" value="RmlC-like_jellyroll"/>
</dbReference>
<dbReference type="Pfam" id="PF13545">
    <property type="entry name" value="HTH_Crp_2"/>
    <property type="match status" value="1"/>
</dbReference>
<keyword evidence="2" id="KW-0238">DNA-binding</keyword>
<name>A0A1M6SUA3_9FIRM</name>
<accession>A0A1M6SUA3</accession>
<reference evidence="6 7" key="1">
    <citation type="submission" date="2016-11" db="EMBL/GenBank/DDBJ databases">
        <authorList>
            <person name="Jaros S."/>
            <person name="Januszkiewicz K."/>
            <person name="Wedrychowicz H."/>
        </authorList>
    </citation>
    <scope>NUCLEOTIDE SEQUENCE [LARGE SCALE GENOMIC DNA]</scope>
    <source>
        <strain evidence="6 7">DSM 15929</strain>
    </source>
</reference>
<dbReference type="PANTHER" id="PTHR24567:SF26">
    <property type="entry name" value="REGULATORY PROTEIN YEIL"/>
    <property type="match status" value="1"/>
</dbReference>
<dbReference type="PROSITE" id="PS50042">
    <property type="entry name" value="CNMP_BINDING_3"/>
    <property type="match status" value="1"/>
</dbReference>
<dbReference type="GO" id="GO:0016301">
    <property type="term" value="F:kinase activity"/>
    <property type="evidence" value="ECO:0007669"/>
    <property type="project" value="UniProtKB-KW"/>
</dbReference>
<gene>
    <name evidence="6" type="ORF">SAMN02745136_02601</name>
</gene>
<dbReference type="CDD" id="cd00038">
    <property type="entry name" value="CAP_ED"/>
    <property type="match status" value="1"/>
</dbReference>
<dbReference type="InterPro" id="IPR018490">
    <property type="entry name" value="cNMP-bd_dom_sf"/>
</dbReference>
<dbReference type="Gene3D" id="2.60.120.10">
    <property type="entry name" value="Jelly Rolls"/>
    <property type="match status" value="1"/>
</dbReference>
<dbReference type="GO" id="GO:0003677">
    <property type="term" value="F:DNA binding"/>
    <property type="evidence" value="ECO:0007669"/>
    <property type="project" value="UniProtKB-KW"/>
</dbReference>
<evidence type="ECO:0000256" key="3">
    <source>
        <dbReference type="ARBA" id="ARBA00023163"/>
    </source>
</evidence>
<dbReference type="EMBL" id="FRAC01000012">
    <property type="protein sequence ID" value="SHK48312.1"/>
    <property type="molecule type" value="Genomic_DNA"/>
</dbReference>
<dbReference type="RefSeq" id="WP_073276551.1">
    <property type="nucleotide sequence ID" value="NZ_FRAC01000012.1"/>
</dbReference>
<dbReference type="Proteomes" id="UP000184386">
    <property type="component" value="Unassembled WGS sequence"/>
</dbReference>
<dbReference type="GO" id="GO:0005829">
    <property type="term" value="C:cytosol"/>
    <property type="evidence" value="ECO:0007669"/>
    <property type="project" value="TreeGrafter"/>
</dbReference>
<keyword evidence="7" id="KW-1185">Reference proteome</keyword>
<keyword evidence="6" id="KW-0418">Kinase</keyword>
<keyword evidence="1" id="KW-0805">Transcription regulation</keyword>
<dbReference type="InterPro" id="IPR000595">
    <property type="entry name" value="cNMP-bd_dom"/>
</dbReference>
<sequence length="264" mass="30332">MIKLNDQEKLMEYVRRYKMNNIFTEDMTPYMELLSYRKNEFMVKEGEEIPYLLFLTEGKAKVFTSLSNGKSLLLCFYQGFKVLGDMEAVDNVKAVTNVQAIADTYCVGIAYRNVRRFLLEDAKFLRYVCSSLGGKLNRCSKNSSINLLYPLENRLASYIYTTGERITAKLPEEESVKEKHIHTPLSMAVPQTSLQPAVGECVKKTVIHFDENLTEIAELLGTSYRHLLRTLSEFCERGILEKEGSSYIVTEEETLMELSVDLYK</sequence>
<evidence type="ECO:0000313" key="7">
    <source>
        <dbReference type="Proteomes" id="UP000184386"/>
    </source>
</evidence>
<dbReference type="SUPFAM" id="SSF46785">
    <property type="entry name" value="Winged helix' DNA-binding domain"/>
    <property type="match status" value="1"/>
</dbReference>
<dbReference type="InterPro" id="IPR050397">
    <property type="entry name" value="Env_Response_Regulators"/>
</dbReference>
<dbReference type="GO" id="GO:0003700">
    <property type="term" value="F:DNA-binding transcription factor activity"/>
    <property type="evidence" value="ECO:0007669"/>
    <property type="project" value="TreeGrafter"/>
</dbReference>
<organism evidence="6 7">
    <name type="scientific">Anaerocolumna jejuensis DSM 15929</name>
    <dbReference type="NCBI Taxonomy" id="1121322"/>
    <lineage>
        <taxon>Bacteria</taxon>
        <taxon>Bacillati</taxon>
        <taxon>Bacillota</taxon>
        <taxon>Clostridia</taxon>
        <taxon>Lachnospirales</taxon>
        <taxon>Lachnospiraceae</taxon>
        <taxon>Anaerocolumna</taxon>
    </lineage>
</organism>
<dbReference type="SUPFAM" id="SSF51206">
    <property type="entry name" value="cAMP-binding domain-like"/>
    <property type="match status" value="1"/>
</dbReference>
<dbReference type="InterPro" id="IPR036390">
    <property type="entry name" value="WH_DNA-bd_sf"/>
</dbReference>
<dbReference type="PANTHER" id="PTHR24567">
    <property type="entry name" value="CRP FAMILY TRANSCRIPTIONAL REGULATORY PROTEIN"/>
    <property type="match status" value="1"/>
</dbReference>
<protein>
    <submittedName>
        <fullName evidence="6">cAMP-binding domain of CRP or a regulatory subunit of cAMP-dependent protein kinases</fullName>
    </submittedName>
</protein>
<evidence type="ECO:0000259" key="4">
    <source>
        <dbReference type="PROSITE" id="PS50042"/>
    </source>
</evidence>
<dbReference type="STRING" id="1121322.SAMN02745136_02601"/>
<evidence type="ECO:0000256" key="2">
    <source>
        <dbReference type="ARBA" id="ARBA00023125"/>
    </source>
</evidence>
<evidence type="ECO:0000259" key="5">
    <source>
        <dbReference type="PROSITE" id="PS50165"/>
    </source>
</evidence>
<keyword evidence="3" id="KW-0804">Transcription</keyword>
<evidence type="ECO:0000256" key="1">
    <source>
        <dbReference type="ARBA" id="ARBA00023015"/>
    </source>
</evidence>
<feature type="domain" description="UvrC family homology region profile" evidence="5">
    <location>
        <begin position="1"/>
        <end position="62"/>
    </location>
</feature>
<dbReference type="PROSITE" id="PS50165">
    <property type="entry name" value="UVRC"/>
    <property type="match status" value="1"/>
</dbReference>
<proteinExistence type="predicted"/>
<dbReference type="GO" id="GO:0009381">
    <property type="term" value="F:excinuclease ABC activity"/>
    <property type="evidence" value="ECO:0007669"/>
    <property type="project" value="InterPro"/>
</dbReference>
<dbReference type="InterPro" id="IPR001162">
    <property type="entry name" value="UvrC_RNase_H_dom"/>
</dbReference>